<evidence type="ECO:0000313" key="2">
    <source>
        <dbReference type="Proteomes" id="UP000823775"/>
    </source>
</evidence>
<sequence length="137" mass="15675">MERNSKGGGSVMSRNRTVLVVRRFHYSIETDACGLTMDRLYIREESRRMTRASSIQRTEREIEPYLQDGSFLSTHTSRFRNNDREARNSGLDSLNLMAMVVAIDDRASLRKAWLNNGHSSDLLKLPMDVVYASLESS</sequence>
<dbReference type="EMBL" id="JACEIK010005718">
    <property type="protein sequence ID" value="MCE0482084.1"/>
    <property type="molecule type" value="Genomic_DNA"/>
</dbReference>
<dbReference type="Proteomes" id="UP000823775">
    <property type="component" value="Unassembled WGS sequence"/>
</dbReference>
<proteinExistence type="predicted"/>
<reference evidence="1 2" key="1">
    <citation type="journal article" date="2021" name="BMC Genomics">
        <title>Datura genome reveals duplications of psychoactive alkaloid biosynthetic genes and high mutation rate following tissue culture.</title>
        <authorList>
            <person name="Rajewski A."/>
            <person name="Carter-House D."/>
            <person name="Stajich J."/>
            <person name="Litt A."/>
        </authorList>
    </citation>
    <scope>NUCLEOTIDE SEQUENCE [LARGE SCALE GENOMIC DNA]</scope>
    <source>
        <strain evidence="1">AR-01</strain>
    </source>
</reference>
<keyword evidence="2" id="KW-1185">Reference proteome</keyword>
<organism evidence="1 2">
    <name type="scientific">Datura stramonium</name>
    <name type="common">Jimsonweed</name>
    <name type="synonym">Common thornapple</name>
    <dbReference type="NCBI Taxonomy" id="4076"/>
    <lineage>
        <taxon>Eukaryota</taxon>
        <taxon>Viridiplantae</taxon>
        <taxon>Streptophyta</taxon>
        <taxon>Embryophyta</taxon>
        <taxon>Tracheophyta</taxon>
        <taxon>Spermatophyta</taxon>
        <taxon>Magnoliopsida</taxon>
        <taxon>eudicotyledons</taxon>
        <taxon>Gunneridae</taxon>
        <taxon>Pentapetalae</taxon>
        <taxon>asterids</taxon>
        <taxon>lamiids</taxon>
        <taxon>Solanales</taxon>
        <taxon>Solanaceae</taxon>
        <taxon>Solanoideae</taxon>
        <taxon>Datureae</taxon>
        <taxon>Datura</taxon>
    </lineage>
</organism>
<protein>
    <submittedName>
        <fullName evidence="1">Uncharacterized protein</fullName>
    </submittedName>
</protein>
<evidence type="ECO:0000313" key="1">
    <source>
        <dbReference type="EMBL" id="MCE0482084.1"/>
    </source>
</evidence>
<name>A0ABS8VQU5_DATST</name>
<accession>A0ABS8VQU5</accession>
<gene>
    <name evidence="1" type="ORF">HAX54_040476</name>
</gene>
<comment type="caution">
    <text evidence="1">The sequence shown here is derived from an EMBL/GenBank/DDBJ whole genome shotgun (WGS) entry which is preliminary data.</text>
</comment>